<dbReference type="NCBIfam" id="NF004397">
    <property type="entry name" value="PRK05755.1"/>
    <property type="match status" value="1"/>
</dbReference>
<dbReference type="SMART" id="SM00474">
    <property type="entry name" value="35EXOc"/>
    <property type="match status" value="1"/>
</dbReference>
<dbReference type="Pfam" id="PF02739">
    <property type="entry name" value="5_3_exonuc_N"/>
    <property type="match status" value="1"/>
</dbReference>
<feature type="coiled-coil region" evidence="17">
    <location>
        <begin position="522"/>
        <end position="549"/>
    </location>
</feature>
<comment type="similarity">
    <text evidence="1 16">Belongs to the DNA polymerase type-A family.</text>
</comment>
<keyword evidence="4 16" id="KW-0808">Transferase</keyword>
<dbReference type="SUPFAM" id="SSF53098">
    <property type="entry name" value="Ribonuclease H-like"/>
    <property type="match status" value="1"/>
</dbReference>
<dbReference type="CDD" id="cd09898">
    <property type="entry name" value="H3TH_53EXO"/>
    <property type="match status" value="1"/>
</dbReference>
<evidence type="ECO:0000256" key="11">
    <source>
        <dbReference type="ARBA" id="ARBA00022932"/>
    </source>
</evidence>
<keyword evidence="9 16" id="KW-0378">Hydrolase</keyword>
<evidence type="ECO:0000256" key="16">
    <source>
        <dbReference type="RuleBase" id="RU004460"/>
    </source>
</evidence>
<dbReference type="GO" id="GO:0008408">
    <property type="term" value="F:3'-5' exonuclease activity"/>
    <property type="evidence" value="ECO:0007669"/>
    <property type="project" value="UniProtKB-UniRule"/>
</dbReference>
<dbReference type="SUPFAM" id="SSF56672">
    <property type="entry name" value="DNA/RNA polymerases"/>
    <property type="match status" value="1"/>
</dbReference>
<dbReference type="HOGENOM" id="CLU_004675_0_0_0"/>
<dbReference type="PRINTS" id="PR00868">
    <property type="entry name" value="DNAPOLI"/>
</dbReference>
<accession>M1Z0G9</accession>
<evidence type="ECO:0000256" key="15">
    <source>
        <dbReference type="NCBIfam" id="TIGR00593"/>
    </source>
</evidence>
<dbReference type="Proteomes" id="UP000011704">
    <property type="component" value="Unassembled WGS sequence"/>
</dbReference>
<sequence length="900" mass="101975">MASKKKLYLIDGSSYIFRAFFGIRHNLSNSKGQPTNALYGFTTMLMKVVREEQPDYLAVVFDSKEKTFRHDMYADYKANRDVPPEDLAVQFPYFEPLVDAFNIKSLRKPGYEADDIIGTLAREGEKAGMDVTIVSGDKDMMQLITDKIHMLDTMKEKRFGIDDVKEKFGVEPERVIEVMGLMGDSSDHIPGVKGVGPKTATDLIQKYGSIQGLYEHLDEIDKAKLKEKLETDKDNALLSRELVTIKLDTPLDCKIEDLEARDPDNNKLRELFTDLEFKTLLAALPEGEGHDGAASASGSEIKRDYDTILDDTALDDLIKKLKKAKAFALDLETTSKRPVKAKMVGISFSWAEGEACYIPVAHRYLGVPEQLDKQHVLDKLKPLLEDPKLEKYGHNIKYDLIVLHNEGVQLQGIVFDSMLASYVLDPSRRSHSLDDLALETFQHTTIKYSDVAGSASKQVGFDEVEIERASEYAAEDSDVTYRLTRHFEKQLKGEDLELYETIELPLLEVLAEMELTGVLLDTDHLKKLSKKLEKDLKKIEDEIYALAGEPFNINSPKQLSTILFDKLNLRTVKKTKSGYSTDVSVLEELAAEHDLPDKILNYRQFAKMKSTYVDALQGEVFKETGRIHTSYNQTVAATGRLSSSDPNLQNIPIRSEVGREIRKAFLADKGCWLLSADYSQIELRLLAHLSGDPALIRAFKNNEDIHSRTAAEIFGQPIDQVDPEGRRMAKAVNFGIVYGLSAYGLSRQLKITPKEAKTFIDQYFDLYKNVKTFMDETIEMARHNGYTKTMMNRRRYMPDINSKNRQVREAAERTAINSPVQGSAADYIKMAMLHIHDKMLKEKLESRMILQVHDELIFECPEGEKKTMEPLVKKAMEGVAKLKVPLTVNMDWGENWSDAH</sequence>
<dbReference type="InterPro" id="IPR002562">
    <property type="entry name" value="3'-5'_exonuclease_dom"/>
</dbReference>
<dbReference type="Gene3D" id="3.40.50.1010">
    <property type="entry name" value="5'-nuclease"/>
    <property type="match status" value="1"/>
</dbReference>
<dbReference type="Gene3D" id="1.10.150.20">
    <property type="entry name" value="5' to 3' exonuclease, C-terminal subdomain"/>
    <property type="match status" value="2"/>
</dbReference>
<feature type="domain" description="3'-5' exonuclease" evidence="18">
    <location>
        <begin position="305"/>
        <end position="492"/>
    </location>
</feature>
<dbReference type="NCBIfam" id="TIGR00593">
    <property type="entry name" value="pola"/>
    <property type="match status" value="1"/>
</dbReference>
<dbReference type="Pfam" id="PF01612">
    <property type="entry name" value="DNA_pol_A_exo1"/>
    <property type="match status" value="1"/>
</dbReference>
<dbReference type="FunFam" id="1.10.150.20:FF:000003">
    <property type="entry name" value="DNA polymerase I"/>
    <property type="match status" value="1"/>
</dbReference>
<dbReference type="Pfam" id="PF01367">
    <property type="entry name" value="5_3_exonuc"/>
    <property type="match status" value="1"/>
</dbReference>
<dbReference type="FunCoup" id="M1Z0G9">
    <property type="interactions" value="446"/>
</dbReference>
<dbReference type="EC" id="2.7.7.7" evidence="2 15"/>
<keyword evidence="8 16" id="KW-0227">DNA damage</keyword>
<dbReference type="FunFam" id="1.10.150.20:FF:000002">
    <property type="entry name" value="DNA polymerase I"/>
    <property type="match status" value="1"/>
</dbReference>
<evidence type="ECO:0000256" key="13">
    <source>
        <dbReference type="ARBA" id="ARBA00023204"/>
    </source>
</evidence>
<evidence type="ECO:0000313" key="22">
    <source>
        <dbReference type="Proteomes" id="UP000011704"/>
    </source>
</evidence>
<evidence type="ECO:0000256" key="1">
    <source>
        <dbReference type="ARBA" id="ARBA00007705"/>
    </source>
</evidence>
<dbReference type="AlphaFoldDB" id="M1Z0G9"/>
<evidence type="ECO:0000256" key="17">
    <source>
        <dbReference type="SAM" id="Coils"/>
    </source>
</evidence>
<dbReference type="FunFam" id="3.30.420.10:FF:000026">
    <property type="entry name" value="DNA polymerase I"/>
    <property type="match status" value="1"/>
</dbReference>
<keyword evidence="17" id="KW-0175">Coiled coil</keyword>
<keyword evidence="5 16" id="KW-0548">Nucleotidyltransferase</keyword>
<dbReference type="PANTHER" id="PTHR10133">
    <property type="entry name" value="DNA POLYMERASE I"/>
    <property type="match status" value="1"/>
</dbReference>
<dbReference type="InterPro" id="IPR002298">
    <property type="entry name" value="DNA_polymerase_A"/>
</dbReference>
<dbReference type="STRING" id="1266370.NITGR_590074"/>
<dbReference type="InterPro" id="IPR043502">
    <property type="entry name" value="DNA/RNA_pol_sf"/>
</dbReference>
<dbReference type="RefSeq" id="WP_005009565.1">
    <property type="nucleotide sequence ID" value="NZ_HG422173.1"/>
</dbReference>
<evidence type="ECO:0000256" key="4">
    <source>
        <dbReference type="ARBA" id="ARBA00022679"/>
    </source>
</evidence>
<evidence type="ECO:0000256" key="3">
    <source>
        <dbReference type="ARBA" id="ARBA00020311"/>
    </source>
</evidence>
<keyword evidence="22" id="KW-1185">Reference proteome</keyword>
<comment type="catalytic activity">
    <reaction evidence="14 16">
        <text>DNA(n) + a 2'-deoxyribonucleoside 5'-triphosphate = DNA(n+1) + diphosphate</text>
        <dbReference type="Rhea" id="RHEA:22508"/>
        <dbReference type="Rhea" id="RHEA-COMP:17339"/>
        <dbReference type="Rhea" id="RHEA-COMP:17340"/>
        <dbReference type="ChEBI" id="CHEBI:33019"/>
        <dbReference type="ChEBI" id="CHEBI:61560"/>
        <dbReference type="ChEBI" id="CHEBI:173112"/>
        <dbReference type="EC" id="2.7.7.7"/>
    </reaction>
</comment>
<dbReference type="FunFam" id="1.20.1060.10:FF:000001">
    <property type="entry name" value="DNA polymerase I"/>
    <property type="match status" value="1"/>
</dbReference>
<dbReference type="OrthoDB" id="9806424at2"/>
<evidence type="ECO:0000256" key="14">
    <source>
        <dbReference type="ARBA" id="ARBA00049244"/>
    </source>
</evidence>
<dbReference type="Gene3D" id="3.30.420.10">
    <property type="entry name" value="Ribonuclease H-like superfamily/Ribonuclease H"/>
    <property type="match status" value="1"/>
</dbReference>
<gene>
    <name evidence="16 21" type="primary">polA</name>
    <name evidence="21" type="ORF">NITGR_590074</name>
</gene>
<dbReference type="GO" id="GO:0003887">
    <property type="term" value="F:DNA-directed DNA polymerase activity"/>
    <property type="evidence" value="ECO:0007669"/>
    <property type="project" value="UniProtKB-UniRule"/>
</dbReference>
<keyword evidence="7" id="KW-0540">Nuclease</keyword>
<evidence type="ECO:0000256" key="12">
    <source>
        <dbReference type="ARBA" id="ARBA00023125"/>
    </source>
</evidence>
<keyword evidence="12 16" id="KW-0238">DNA-binding</keyword>
<dbReference type="SMART" id="SM00482">
    <property type="entry name" value="POLAc"/>
    <property type="match status" value="1"/>
</dbReference>
<dbReference type="Gene3D" id="3.30.70.370">
    <property type="match status" value="1"/>
</dbReference>
<dbReference type="InterPro" id="IPR008918">
    <property type="entry name" value="HhH2"/>
</dbReference>
<evidence type="ECO:0000313" key="21">
    <source>
        <dbReference type="EMBL" id="CCQ91195.1"/>
    </source>
</evidence>
<feature type="domain" description="DNA-directed DNA polymerase family A palm" evidence="20">
    <location>
        <begin position="658"/>
        <end position="864"/>
    </location>
</feature>
<evidence type="ECO:0000256" key="10">
    <source>
        <dbReference type="ARBA" id="ARBA00022839"/>
    </source>
</evidence>
<keyword evidence="6 16" id="KW-0235">DNA replication</keyword>
<evidence type="ECO:0000256" key="6">
    <source>
        <dbReference type="ARBA" id="ARBA00022705"/>
    </source>
</evidence>
<dbReference type="InParanoid" id="M1Z0G9"/>
<keyword evidence="13 16" id="KW-0234">DNA repair</keyword>
<organism evidence="21 22">
    <name type="scientific">Nitrospina gracilis (strain 3/211)</name>
    <dbReference type="NCBI Taxonomy" id="1266370"/>
    <lineage>
        <taxon>Bacteria</taxon>
        <taxon>Pseudomonadati</taxon>
        <taxon>Nitrospinota/Tectimicrobiota group</taxon>
        <taxon>Nitrospinota</taxon>
        <taxon>Nitrospinia</taxon>
        <taxon>Nitrospinales</taxon>
        <taxon>Nitrospinaceae</taxon>
        <taxon>Nitrospina</taxon>
    </lineage>
</organism>
<dbReference type="InterPro" id="IPR019760">
    <property type="entry name" value="DNA-dir_DNA_pol_A_CS"/>
</dbReference>
<proteinExistence type="inferred from homology"/>
<comment type="function">
    <text evidence="16">In addition to polymerase activity, this DNA polymerase exhibits 3'-5' and 5'-3' exonuclease activity.</text>
</comment>
<dbReference type="SUPFAM" id="SSF88723">
    <property type="entry name" value="PIN domain-like"/>
    <property type="match status" value="1"/>
</dbReference>
<name>M1Z0G9_NITG3</name>
<evidence type="ECO:0000256" key="9">
    <source>
        <dbReference type="ARBA" id="ARBA00022801"/>
    </source>
</evidence>
<dbReference type="SMART" id="SM00475">
    <property type="entry name" value="53EXOc"/>
    <property type="match status" value="1"/>
</dbReference>
<evidence type="ECO:0000256" key="5">
    <source>
        <dbReference type="ARBA" id="ARBA00022695"/>
    </source>
</evidence>
<dbReference type="PROSITE" id="PS00447">
    <property type="entry name" value="DNA_POLYMERASE_A"/>
    <property type="match status" value="1"/>
</dbReference>
<feature type="domain" description="5'-3' exonuclease" evidence="19">
    <location>
        <begin position="5"/>
        <end position="261"/>
    </location>
</feature>
<evidence type="ECO:0000256" key="2">
    <source>
        <dbReference type="ARBA" id="ARBA00012417"/>
    </source>
</evidence>
<dbReference type="Pfam" id="PF00476">
    <property type="entry name" value="DNA_pol_A"/>
    <property type="match status" value="1"/>
</dbReference>
<dbReference type="GO" id="GO:0006261">
    <property type="term" value="P:DNA-templated DNA replication"/>
    <property type="evidence" value="ECO:0007669"/>
    <property type="project" value="UniProtKB-UniRule"/>
</dbReference>
<dbReference type="InterPro" id="IPR020046">
    <property type="entry name" value="5-3_exonucl_a-hlix_arch_N"/>
</dbReference>
<evidence type="ECO:0000256" key="8">
    <source>
        <dbReference type="ARBA" id="ARBA00022763"/>
    </source>
</evidence>
<dbReference type="InterPro" id="IPR036279">
    <property type="entry name" value="5-3_exonuclease_C_sf"/>
</dbReference>
<dbReference type="GO" id="GO:0006302">
    <property type="term" value="P:double-strand break repair"/>
    <property type="evidence" value="ECO:0007669"/>
    <property type="project" value="TreeGrafter"/>
</dbReference>
<dbReference type="FunFam" id="3.40.50.1010:FF:000001">
    <property type="entry name" value="DNA polymerase I"/>
    <property type="match status" value="1"/>
</dbReference>
<evidence type="ECO:0000259" key="20">
    <source>
        <dbReference type="SMART" id="SM00482"/>
    </source>
</evidence>
<dbReference type="SUPFAM" id="SSF47807">
    <property type="entry name" value="5' to 3' exonuclease, C-terminal subdomain"/>
    <property type="match status" value="1"/>
</dbReference>
<dbReference type="InterPro" id="IPR002421">
    <property type="entry name" value="5-3_exonuclease"/>
</dbReference>
<dbReference type="PANTHER" id="PTHR10133:SF27">
    <property type="entry name" value="DNA POLYMERASE NU"/>
    <property type="match status" value="1"/>
</dbReference>
<reference evidence="21 22" key="1">
    <citation type="journal article" date="2013" name="Front. Microbiol.">
        <title>The genome of Nitrospina gracilis illuminates the metabolism and evolution of the major marine nitrite oxidizer.</title>
        <authorList>
            <person name="Luecker S."/>
            <person name="Nowka B."/>
            <person name="Rattei T."/>
            <person name="Spieck E."/>
            <person name="and Daims H."/>
        </authorList>
    </citation>
    <scope>NUCLEOTIDE SEQUENCE [LARGE SCALE GENOMIC DNA]</scope>
    <source>
        <strain evidence="21 22">3/211</strain>
    </source>
</reference>
<keyword evidence="11 16" id="KW-0239">DNA-directed DNA polymerase</keyword>
<dbReference type="GO" id="GO:0003677">
    <property type="term" value="F:DNA binding"/>
    <property type="evidence" value="ECO:0007669"/>
    <property type="project" value="UniProtKB-UniRule"/>
</dbReference>
<dbReference type="Gene3D" id="1.20.1060.10">
    <property type="entry name" value="Taq DNA Polymerase, Chain T, domain 4"/>
    <property type="match status" value="1"/>
</dbReference>
<dbReference type="InterPro" id="IPR018320">
    <property type="entry name" value="DNA_polymerase_1"/>
</dbReference>
<dbReference type="InterPro" id="IPR001098">
    <property type="entry name" value="DNA-dir_DNA_pol_A_palm_dom"/>
</dbReference>
<dbReference type="SMART" id="SM00279">
    <property type="entry name" value="HhH2"/>
    <property type="match status" value="1"/>
</dbReference>
<dbReference type="CDD" id="cd06139">
    <property type="entry name" value="DNA_polA_I_Ecoli_like_exo"/>
    <property type="match status" value="1"/>
</dbReference>
<evidence type="ECO:0000256" key="7">
    <source>
        <dbReference type="ARBA" id="ARBA00022722"/>
    </source>
</evidence>
<protein>
    <recommendedName>
        <fullName evidence="3 15">DNA polymerase I</fullName>
        <ecNumber evidence="2 15">2.7.7.7</ecNumber>
    </recommendedName>
</protein>
<dbReference type="InterPro" id="IPR036397">
    <property type="entry name" value="RNaseH_sf"/>
</dbReference>
<dbReference type="GO" id="GO:0008409">
    <property type="term" value="F:5'-3' exonuclease activity"/>
    <property type="evidence" value="ECO:0007669"/>
    <property type="project" value="UniProtKB-UniRule"/>
</dbReference>
<evidence type="ECO:0000259" key="19">
    <source>
        <dbReference type="SMART" id="SM00475"/>
    </source>
</evidence>
<evidence type="ECO:0000259" key="18">
    <source>
        <dbReference type="SMART" id="SM00474"/>
    </source>
</evidence>
<dbReference type="InterPro" id="IPR012337">
    <property type="entry name" value="RNaseH-like_sf"/>
</dbReference>
<dbReference type="InterPro" id="IPR020045">
    <property type="entry name" value="DNA_polI_H3TH"/>
</dbReference>
<comment type="caution">
    <text evidence="21">The sequence shown here is derived from an EMBL/GenBank/DDBJ whole genome shotgun (WGS) entry which is preliminary data.</text>
</comment>
<dbReference type="EMBL" id="CAQJ01000065">
    <property type="protein sequence ID" value="CCQ91195.1"/>
    <property type="molecule type" value="Genomic_DNA"/>
</dbReference>
<keyword evidence="10 16" id="KW-0269">Exonuclease</keyword>
<dbReference type="CDD" id="cd08637">
    <property type="entry name" value="DNA_pol_A_pol_I_C"/>
    <property type="match status" value="1"/>
</dbReference>
<dbReference type="CDD" id="cd09859">
    <property type="entry name" value="PIN_53EXO"/>
    <property type="match status" value="1"/>
</dbReference>
<dbReference type="InterPro" id="IPR029060">
    <property type="entry name" value="PIN-like_dom_sf"/>
</dbReference>